<dbReference type="EMBL" id="JAPTMY010000038">
    <property type="protein sequence ID" value="MCZ0859103.1"/>
    <property type="molecule type" value="Genomic_DNA"/>
</dbReference>
<sequence length="306" mass="31924">MNATTLSLAAPSLRHPSAADSRFSWREPSHVVVETCVEDVEGVRVSARAGADRAELCDSLAAGGTTPSIGAVEAAIFAAAEEIEHRRAVAGAHWASGAAATPLGLRVMIRPRGGSFVFDADEARAMMADVRRIAALSRQMSEFTRPQRVGGAGPELPPAVDLGFVVGALTEEHTIDRGLLRLLVDLAEGAPVAFSKAIDITRDLIEAYGDLGGLGVDYVLTSGGAATAVEGAQTLRGMVAAGHDNGGPRVVAAGSVRPDSVTQVVEASGVREVHMRCSVPGATWQEPQRTEEAQVRRAVEVARALH</sequence>
<evidence type="ECO:0000256" key="1">
    <source>
        <dbReference type="ARBA" id="ARBA00007768"/>
    </source>
</evidence>
<comment type="caution">
    <text evidence="3">The sequence shown here is derived from an EMBL/GenBank/DDBJ whole genome shotgun (WGS) entry which is preliminary data.</text>
</comment>
<gene>
    <name evidence="3" type="ORF">OHJ16_13745</name>
</gene>
<accession>A0ABT4IBK1</accession>
<protein>
    <recommendedName>
        <fullName evidence="2">Copper homeostasis protein cutC homolog</fullName>
    </recommendedName>
</protein>
<name>A0ABT4IBK1_9ACTO</name>
<dbReference type="Pfam" id="PF03932">
    <property type="entry name" value="CutC"/>
    <property type="match status" value="2"/>
</dbReference>
<dbReference type="SUPFAM" id="SSF110395">
    <property type="entry name" value="CutC-like"/>
    <property type="match status" value="1"/>
</dbReference>
<dbReference type="PANTHER" id="PTHR12598:SF0">
    <property type="entry name" value="COPPER HOMEOSTASIS PROTEIN CUTC HOMOLOG"/>
    <property type="match status" value="1"/>
</dbReference>
<dbReference type="InterPro" id="IPR005627">
    <property type="entry name" value="CutC-like"/>
</dbReference>
<reference evidence="3" key="1">
    <citation type="submission" date="2022-10" db="EMBL/GenBank/DDBJ databases">
        <title>Genome sequence of Actinomyces israelii ATCC 10048.</title>
        <authorList>
            <person name="Watt R.M."/>
            <person name="Tong W.M."/>
        </authorList>
    </citation>
    <scope>NUCLEOTIDE SEQUENCE</scope>
    <source>
        <strain evidence="3">ATCC 10048</strain>
    </source>
</reference>
<organism evidence="3 4">
    <name type="scientific">Actinomyces israelii</name>
    <dbReference type="NCBI Taxonomy" id="1659"/>
    <lineage>
        <taxon>Bacteria</taxon>
        <taxon>Bacillati</taxon>
        <taxon>Actinomycetota</taxon>
        <taxon>Actinomycetes</taxon>
        <taxon>Actinomycetales</taxon>
        <taxon>Actinomycetaceae</taxon>
        <taxon>Actinomyces</taxon>
    </lineage>
</organism>
<dbReference type="PANTHER" id="PTHR12598">
    <property type="entry name" value="COPPER HOMEOSTASIS PROTEIN CUTC"/>
    <property type="match status" value="1"/>
</dbReference>
<evidence type="ECO:0000313" key="4">
    <source>
        <dbReference type="Proteomes" id="UP001072034"/>
    </source>
</evidence>
<proteinExistence type="inferred from homology"/>
<dbReference type="RefSeq" id="WP_268918393.1">
    <property type="nucleotide sequence ID" value="NZ_JAPTMY010000038.1"/>
</dbReference>
<evidence type="ECO:0000313" key="3">
    <source>
        <dbReference type="EMBL" id="MCZ0859103.1"/>
    </source>
</evidence>
<dbReference type="Gene3D" id="3.20.20.380">
    <property type="entry name" value="Copper homeostasis (CutC) domain"/>
    <property type="match status" value="1"/>
</dbReference>
<dbReference type="InterPro" id="IPR036822">
    <property type="entry name" value="CutC-like_dom_sf"/>
</dbReference>
<evidence type="ECO:0000256" key="2">
    <source>
        <dbReference type="ARBA" id="ARBA00019014"/>
    </source>
</evidence>
<comment type="similarity">
    <text evidence="1">Belongs to the CutC family.</text>
</comment>
<keyword evidence="4" id="KW-1185">Reference proteome</keyword>
<dbReference type="Proteomes" id="UP001072034">
    <property type="component" value="Unassembled WGS sequence"/>
</dbReference>